<sequence length="105" mass="11651">MISLRLLSNALKQNLWAIGASSHIISLARTAIANLESAVLPPSSNKVAIPLDATVKIICPFKRNAKDNVFHIKNFPIRRKKIPPHCRLTAFMIISNINFCSSETK</sequence>
<organism evidence="1 2">
    <name type="scientific">Glycine soja</name>
    <name type="common">Wild soybean</name>
    <dbReference type="NCBI Taxonomy" id="3848"/>
    <lineage>
        <taxon>Eukaryota</taxon>
        <taxon>Viridiplantae</taxon>
        <taxon>Streptophyta</taxon>
        <taxon>Embryophyta</taxon>
        <taxon>Tracheophyta</taxon>
        <taxon>Spermatophyta</taxon>
        <taxon>Magnoliopsida</taxon>
        <taxon>eudicotyledons</taxon>
        <taxon>Gunneridae</taxon>
        <taxon>Pentapetalae</taxon>
        <taxon>rosids</taxon>
        <taxon>fabids</taxon>
        <taxon>Fabales</taxon>
        <taxon>Fabaceae</taxon>
        <taxon>Papilionoideae</taxon>
        <taxon>50 kb inversion clade</taxon>
        <taxon>NPAAA clade</taxon>
        <taxon>indigoferoid/millettioid clade</taxon>
        <taxon>Phaseoleae</taxon>
        <taxon>Glycine</taxon>
        <taxon>Glycine subgen. Soja</taxon>
    </lineage>
</organism>
<name>A0A445F1A7_GLYSO</name>
<proteinExistence type="predicted"/>
<gene>
    <name evidence="1" type="ORF">D0Y65_053234</name>
</gene>
<reference evidence="1 2" key="1">
    <citation type="submission" date="2018-09" db="EMBL/GenBank/DDBJ databases">
        <title>A high-quality reference genome of wild soybean provides a powerful tool to mine soybean genomes.</title>
        <authorList>
            <person name="Xie M."/>
            <person name="Chung C.Y.L."/>
            <person name="Li M.-W."/>
            <person name="Wong F.-L."/>
            <person name="Chan T.-F."/>
            <person name="Lam H.-M."/>
        </authorList>
    </citation>
    <scope>NUCLEOTIDE SEQUENCE [LARGE SCALE GENOMIC DNA]</scope>
    <source>
        <strain evidence="2">cv. W05</strain>
        <tissue evidence="1">Hypocotyl of etiolated seedlings</tissue>
    </source>
</reference>
<protein>
    <submittedName>
        <fullName evidence="1">Uncharacterized protein</fullName>
    </submittedName>
</protein>
<accession>A0A445F1A7</accession>
<evidence type="ECO:0000313" key="1">
    <source>
        <dbReference type="EMBL" id="RZB42573.1"/>
    </source>
</evidence>
<evidence type="ECO:0000313" key="2">
    <source>
        <dbReference type="Proteomes" id="UP000289340"/>
    </source>
</evidence>
<comment type="caution">
    <text evidence="1">The sequence shown here is derived from an EMBL/GenBank/DDBJ whole genome shotgun (WGS) entry which is preliminary data.</text>
</comment>
<dbReference type="AlphaFoldDB" id="A0A445F1A7"/>
<keyword evidence="2" id="KW-1185">Reference proteome</keyword>
<dbReference type="Proteomes" id="UP000289340">
    <property type="component" value="Chromosome 20"/>
</dbReference>
<dbReference type="EMBL" id="QZWG01000020">
    <property type="protein sequence ID" value="RZB42573.1"/>
    <property type="molecule type" value="Genomic_DNA"/>
</dbReference>